<sequence length="207" mass="23241">MFPLCLTCANDQCKSCQHSDEQRCLLSTWVCDEIYEAIECGCKFYCYRYISQQSFEKGHPCPCGCRGLCGMSMEVDRPMGAMLIKRKSCLISLLGSTGQQLDIKVAVEDHQLQQKTQPKGLPKWSYWGYCTKWQLISGSRVGDGQTRQSVSDVSKHSDCCSNHRDGGNRLIGRKCIGPSSDQFGNDIEGSPGDQHQPWGMKMRCKCE</sequence>
<evidence type="ECO:0000313" key="1">
    <source>
        <dbReference type="Proteomes" id="UP000887565"/>
    </source>
</evidence>
<accession>A0A915K7J6</accession>
<dbReference type="AlphaFoldDB" id="A0A915K7J6"/>
<dbReference type="Proteomes" id="UP000887565">
    <property type="component" value="Unplaced"/>
</dbReference>
<dbReference type="WBParaSite" id="nRc.2.0.1.t34318-RA">
    <property type="protein sequence ID" value="nRc.2.0.1.t34318-RA"/>
    <property type="gene ID" value="nRc.2.0.1.g34318"/>
</dbReference>
<organism evidence="1 2">
    <name type="scientific">Romanomermis culicivorax</name>
    <name type="common">Nematode worm</name>
    <dbReference type="NCBI Taxonomy" id="13658"/>
    <lineage>
        <taxon>Eukaryota</taxon>
        <taxon>Metazoa</taxon>
        <taxon>Ecdysozoa</taxon>
        <taxon>Nematoda</taxon>
        <taxon>Enoplea</taxon>
        <taxon>Dorylaimia</taxon>
        <taxon>Mermithida</taxon>
        <taxon>Mermithoidea</taxon>
        <taxon>Mermithidae</taxon>
        <taxon>Romanomermis</taxon>
    </lineage>
</organism>
<name>A0A915K7J6_ROMCU</name>
<protein>
    <submittedName>
        <fullName evidence="2">Uncharacterized protein</fullName>
    </submittedName>
</protein>
<keyword evidence="1" id="KW-1185">Reference proteome</keyword>
<reference evidence="2" key="1">
    <citation type="submission" date="2022-11" db="UniProtKB">
        <authorList>
            <consortium name="WormBaseParasite"/>
        </authorList>
    </citation>
    <scope>IDENTIFICATION</scope>
</reference>
<proteinExistence type="predicted"/>
<evidence type="ECO:0000313" key="2">
    <source>
        <dbReference type="WBParaSite" id="nRc.2.0.1.t34318-RA"/>
    </source>
</evidence>